<name>A0A2P2IJ95_RHIMU</name>
<protein>
    <submittedName>
        <fullName evidence="1">Uncharacterized protein</fullName>
    </submittedName>
</protein>
<dbReference type="AlphaFoldDB" id="A0A2P2IJ95"/>
<proteinExistence type="predicted"/>
<evidence type="ECO:0000313" key="1">
    <source>
        <dbReference type="EMBL" id="MBW81293.1"/>
    </source>
</evidence>
<accession>A0A2P2IJ95</accession>
<reference evidence="1" key="1">
    <citation type="submission" date="2018-02" db="EMBL/GenBank/DDBJ databases">
        <title>Rhizophora mucronata_Transcriptome.</title>
        <authorList>
            <person name="Meera S.P."/>
            <person name="Sreeshan A."/>
            <person name="Augustine A."/>
        </authorList>
    </citation>
    <scope>NUCLEOTIDE SEQUENCE</scope>
    <source>
        <tissue evidence="1">Leaf</tissue>
    </source>
</reference>
<organism evidence="1">
    <name type="scientific">Rhizophora mucronata</name>
    <name type="common">Asiatic mangrove</name>
    <dbReference type="NCBI Taxonomy" id="61149"/>
    <lineage>
        <taxon>Eukaryota</taxon>
        <taxon>Viridiplantae</taxon>
        <taxon>Streptophyta</taxon>
        <taxon>Embryophyta</taxon>
        <taxon>Tracheophyta</taxon>
        <taxon>Spermatophyta</taxon>
        <taxon>Magnoliopsida</taxon>
        <taxon>eudicotyledons</taxon>
        <taxon>Gunneridae</taxon>
        <taxon>Pentapetalae</taxon>
        <taxon>rosids</taxon>
        <taxon>fabids</taxon>
        <taxon>Malpighiales</taxon>
        <taxon>Rhizophoraceae</taxon>
        <taxon>Rhizophora</taxon>
    </lineage>
</organism>
<sequence>MELKPLTSSEKAKALHIPGTLALMWFLFQ</sequence>
<dbReference type="EMBL" id="GGEC01000810">
    <property type="protein sequence ID" value="MBW81293.1"/>
    <property type="molecule type" value="Transcribed_RNA"/>
</dbReference>